<dbReference type="CDD" id="cd07571">
    <property type="entry name" value="ALP_N-acyl_transferase"/>
    <property type="match status" value="1"/>
</dbReference>
<feature type="transmembrane region" description="Helical" evidence="9">
    <location>
        <begin position="44"/>
        <end position="66"/>
    </location>
</feature>
<dbReference type="PANTHER" id="PTHR38686">
    <property type="entry name" value="APOLIPOPROTEIN N-ACYLTRANSFERASE"/>
    <property type="match status" value="1"/>
</dbReference>
<keyword evidence="4 9" id="KW-0808">Transferase</keyword>
<comment type="caution">
    <text evidence="11">The sequence shown here is derived from an EMBL/GenBank/DDBJ whole genome shotgun (WGS) entry which is preliminary data.</text>
</comment>
<dbReference type="Proteomes" id="UP000886043">
    <property type="component" value="Unassembled WGS sequence"/>
</dbReference>
<feature type="transmembrane region" description="Helical" evidence="9">
    <location>
        <begin position="186"/>
        <end position="206"/>
    </location>
</feature>
<keyword evidence="7 9" id="KW-0472">Membrane</keyword>
<comment type="similarity">
    <text evidence="2 9">Belongs to the CN hydrolase family. Apolipoprotein N-acyltransferase subfamily.</text>
</comment>
<comment type="subcellular location">
    <subcellularLocation>
        <location evidence="1 9">Cell membrane</location>
        <topology evidence="1 9">Multi-pass membrane protein</topology>
    </subcellularLocation>
</comment>
<feature type="transmembrane region" description="Helical" evidence="9">
    <location>
        <begin position="78"/>
        <end position="102"/>
    </location>
</feature>
<comment type="catalytic activity">
    <reaction evidence="9">
        <text>N-terminal S-1,2-diacyl-sn-glyceryl-L-cysteinyl-[lipoprotein] + a glycerophospholipid = N-acyl-S-1,2-diacyl-sn-glyceryl-L-cysteinyl-[lipoprotein] + a 2-acyl-sn-glycero-3-phospholipid + H(+)</text>
        <dbReference type="Rhea" id="RHEA:48228"/>
        <dbReference type="Rhea" id="RHEA-COMP:14681"/>
        <dbReference type="Rhea" id="RHEA-COMP:14684"/>
        <dbReference type="ChEBI" id="CHEBI:15378"/>
        <dbReference type="ChEBI" id="CHEBI:136912"/>
        <dbReference type="ChEBI" id="CHEBI:140656"/>
        <dbReference type="ChEBI" id="CHEBI:140657"/>
        <dbReference type="ChEBI" id="CHEBI:140660"/>
        <dbReference type="EC" id="2.3.1.269"/>
    </reaction>
</comment>
<comment type="pathway">
    <text evidence="9">Protein modification; lipoprotein biosynthesis (N-acyl transfer).</text>
</comment>
<proteinExistence type="inferred from homology"/>
<evidence type="ECO:0000256" key="7">
    <source>
        <dbReference type="ARBA" id="ARBA00023136"/>
    </source>
</evidence>
<evidence type="ECO:0000256" key="2">
    <source>
        <dbReference type="ARBA" id="ARBA00010065"/>
    </source>
</evidence>
<reference evidence="11" key="1">
    <citation type="journal article" date="2020" name="mSystems">
        <title>Genome- and Community-Level Interaction Insights into Carbon Utilization and Element Cycling Functions of Hydrothermarchaeota in Hydrothermal Sediment.</title>
        <authorList>
            <person name="Zhou Z."/>
            <person name="Liu Y."/>
            <person name="Xu W."/>
            <person name="Pan J."/>
            <person name="Luo Z.H."/>
            <person name="Li M."/>
        </authorList>
    </citation>
    <scope>NUCLEOTIDE SEQUENCE [LARGE SCALE GENOMIC DNA]</scope>
    <source>
        <strain evidence="11">HyVt-483</strain>
    </source>
</reference>
<dbReference type="Pfam" id="PF20154">
    <property type="entry name" value="LNT_N"/>
    <property type="match status" value="1"/>
</dbReference>
<dbReference type="SUPFAM" id="SSF56317">
    <property type="entry name" value="Carbon-nitrogen hydrolase"/>
    <property type="match status" value="1"/>
</dbReference>
<keyword evidence="5 9" id="KW-0812">Transmembrane</keyword>
<evidence type="ECO:0000313" key="11">
    <source>
        <dbReference type="EMBL" id="HFC97594.1"/>
    </source>
</evidence>
<dbReference type="GO" id="GO:0016410">
    <property type="term" value="F:N-acyltransferase activity"/>
    <property type="evidence" value="ECO:0007669"/>
    <property type="project" value="UniProtKB-UniRule"/>
</dbReference>
<feature type="domain" description="CN hydrolase" evidence="10">
    <location>
        <begin position="220"/>
        <end position="460"/>
    </location>
</feature>
<keyword evidence="8 9" id="KW-0012">Acyltransferase</keyword>
<dbReference type="Pfam" id="PF00795">
    <property type="entry name" value="CN_hydrolase"/>
    <property type="match status" value="1"/>
</dbReference>
<evidence type="ECO:0000256" key="5">
    <source>
        <dbReference type="ARBA" id="ARBA00022692"/>
    </source>
</evidence>
<evidence type="ECO:0000259" key="10">
    <source>
        <dbReference type="PROSITE" id="PS50263"/>
    </source>
</evidence>
<dbReference type="GO" id="GO:0005886">
    <property type="term" value="C:plasma membrane"/>
    <property type="evidence" value="ECO:0007669"/>
    <property type="project" value="UniProtKB-SubCell"/>
</dbReference>
<dbReference type="EMBL" id="DRMH01000046">
    <property type="protein sequence ID" value="HFC97594.1"/>
    <property type="molecule type" value="Genomic_DNA"/>
</dbReference>
<dbReference type="Gene3D" id="3.60.110.10">
    <property type="entry name" value="Carbon-nitrogen hydrolase"/>
    <property type="match status" value="1"/>
</dbReference>
<comment type="caution">
    <text evidence="9">Lacks conserved residue(s) required for the propagation of feature annotation.</text>
</comment>
<evidence type="ECO:0000256" key="6">
    <source>
        <dbReference type="ARBA" id="ARBA00022989"/>
    </source>
</evidence>
<sequence length="460" mass="51022">MIYRLLAAILTGILLTLSFPAPAFYPLVFVALVPLFLAVKGQGWPRAFGLALLSGTVHLATLLYWLAGVMHRFGGFPWPAAVSLLFLLALYLSLFMALPVALGGWRNIFERPSLRASLWMALSWTLGEILRGAGSLGFPWDPLGAALAPAPHLLRPAAYLTVYGLSFLLVGTNFLIFMACTRRRGVLLLAVVFLWLGVYVWGLMAIPRHPPSLPLSLCLVQGNVPQEIKWNPGEDRRNLYHYLSLSRKALSANPRLIVWPETALTFVYPVSPLVQTLRKGVRELGVPVLFGVPRVERTLSGWRLKNSAVALAPSGEVLGLYDKEHLVPFGEYVPLVRWFPWLRKLAVASGNYAPGTGPGVIRIRGVRLGLLICFENAFPFLARKRVREGADLLVVLTNDAWFGSSAALPQHFYQSVLRAVETRRYVLQVANTGISGLIDPYGRILSRGPINREWIGCWKR</sequence>
<dbReference type="NCBIfam" id="TIGR00546">
    <property type="entry name" value="lnt"/>
    <property type="match status" value="1"/>
</dbReference>
<keyword evidence="6 9" id="KW-1133">Transmembrane helix</keyword>
<evidence type="ECO:0000256" key="4">
    <source>
        <dbReference type="ARBA" id="ARBA00022679"/>
    </source>
</evidence>
<comment type="function">
    <text evidence="9">Catalyzes the phospholipid dependent N-acylation of the N-terminal cysteine of apolipoprotein, the last step in lipoprotein maturation.</text>
</comment>
<dbReference type="PROSITE" id="PS50263">
    <property type="entry name" value="CN_HYDROLASE"/>
    <property type="match status" value="1"/>
</dbReference>
<protein>
    <recommendedName>
        <fullName evidence="9">Apolipoprotein N-acyltransferase</fullName>
        <shortName evidence="9">ALP N-acyltransferase</shortName>
        <ecNumber evidence="9">2.3.1.269</ecNumber>
    </recommendedName>
</protein>
<name>A0A7C3CRU5_9BACT</name>
<dbReference type="AlphaFoldDB" id="A0A7C3CRU5"/>
<gene>
    <name evidence="9 11" type="primary">lnt</name>
    <name evidence="11" type="ORF">ENJ40_03925</name>
</gene>
<dbReference type="InterPro" id="IPR004563">
    <property type="entry name" value="Apolipo_AcylTrfase"/>
</dbReference>
<dbReference type="HAMAP" id="MF_01148">
    <property type="entry name" value="Lnt"/>
    <property type="match status" value="1"/>
</dbReference>
<dbReference type="UniPathway" id="UPA00666"/>
<evidence type="ECO:0000256" key="8">
    <source>
        <dbReference type="ARBA" id="ARBA00023315"/>
    </source>
</evidence>
<dbReference type="InterPro" id="IPR003010">
    <property type="entry name" value="C-N_Hydrolase"/>
</dbReference>
<dbReference type="PANTHER" id="PTHR38686:SF1">
    <property type="entry name" value="APOLIPOPROTEIN N-ACYLTRANSFERASE"/>
    <property type="match status" value="1"/>
</dbReference>
<dbReference type="GO" id="GO:0042158">
    <property type="term" value="P:lipoprotein biosynthetic process"/>
    <property type="evidence" value="ECO:0007669"/>
    <property type="project" value="UniProtKB-UniRule"/>
</dbReference>
<evidence type="ECO:0000256" key="1">
    <source>
        <dbReference type="ARBA" id="ARBA00004651"/>
    </source>
</evidence>
<keyword evidence="3 9" id="KW-1003">Cell membrane</keyword>
<evidence type="ECO:0000256" key="9">
    <source>
        <dbReference type="HAMAP-Rule" id="MF_01148"/>
    </source>
</evidence>
<organism evidence="11">
    <name type="scientific">Thermosulfurimonas dismutans</name>
    <dbReference type="NCBI Taxonomy" id="999894"/>
    <lineage>
        <taxon>Bacteria</taxon>
        <taxon>Pseudomonadati</taxon>
        <taxon>Thermodesulfobacteriota</taxon>
        <taxon>Thermodesulfobacteria</taxon>
        <taxon>Thermodesulfobacteriales</taxon>
        <taxon>Thermodesulfobacteriaceae</taxon>
        <taxon>Thermosulfurimonas</taxon>
    </lineage>
</organism>
<dbReference type="InterPro" id="IPR045378">
    <property type="entry name" value="LNT_N"/>
</dbReference>
<accession>A0A7C3CRU5</accession>
<dbReference type="EC" id="2.3.1.269" evidence="9"/>
<feature type="transmembrane region" description="Helical" evidence="9">
    <location>
        <begin position="157"/>
        <end position="179"/>
    </location>
</feature>
<dbReference type="InterPro" id="IPR036526">
    <property type="entry name" value="C-N_Hydrolase_sf"/>
</dbReference>
<evidence type="ECO:0000256" key="3">
    <source>
        <dbReference type="ARBA" id="ARBA00022475"/>
    </source>
</evidence>